<keyword evidence="15" id="KW-1185">Reference proteome</keyword>
<dbReference type="NCBIfam" id="NF004281">
    <property type="entry name" value="PRK05690.1"/>
    <property type="match status" value="1"/>
</dbReference>
<evidence type="ECO:0000256" key="7">
    <source>
        <dbReference type="ARBA" id="ARBA00063809"/>
    </source>
</evidence>
<evidence type="ECO:0000256" key="9">
    <source>
        <dbReference type="ARBA" id="ARBA00073635"/>
    </source>
</evidence>
<protein>
    <recommendedName>
        <fullName evidence="9">Molybdopterin-synthase adenylyltransferase</fullName>
        <ecNumber evidence="8">2.7.7.80</ecNumber>
    </recommendedName>
    <alternativeName>
        <fullName evidence="12">MoaD protein adenylase</fullName>
    </alternativeName>
    <alternativeName>
        <fullName evidence="10">Molybdopterin-converting factor subunit 1 adenylase</fullName>
    </alternativeName>
    <alternativeName>
        <fullName evidence="11">Sulfur carrier protein MoaD adenylyltransferase</fullName>
    </alternativeName>
</protein>
<keyword evidence="3" id="KW-0547">Nucleotide-binding</keyword>
<dbReference type="Pfam" id="PF00899">
    <property type="entry name" value="ThiF"/>
    <property type="match status" value="1"/>
</dbReference>
<feature type="domain" description="THIF-type NAD/FAD binding fold" evidence="13">
    <location>
        <begin position="11"/>
        <end position="247"/>
    </location>
</feature>
<comment type="catalytic activity">
    <reaction evidence="5">
        <text>[molybdopterin-synthase sulfur-carrier protein]-C-terminal Gly-Gly + ATP + H(+) = [molybdopterin-synthase sulfur-carrier protein]-C-terminal Gly-Gly-AMP + diphosphate</text>
        <dbReference type="Rhea" id="RHEA:43616"/>
        <dbReference type="Rhea" id="RHEA-COMP:12159"/>
        <dbReference type="Rhea" id="RHEA-COMP:12202"/>
        <dbReference type="ChEBI" id="CHEBI:15378"/>
        <dbReference type="ChEBI" id="CHEBI:30616"/>
        <dbReference type="ChEBI" id="CHEBI:33019"/>
        <dbReference type="ChEBI" id="CHEBI:90618"/>
        <dbReference type="ChEBI" id="CHEBI:90778"/>
        <dbReference type="EC" id="2.7.7.80"/>
    </reaction>
</comment>
<organism evidence="14 15">
    <name type="scientific">Albimonas pacifica</name>
    <dbReference type="NCBI Taxonomy" id="1114924"/>
    <lineage>
        <taxon>Bacteria</taxon>
        <taxon>Pseudomonadati</taxon>
        <taxon>Pseudomonadota</taxon>
        <taxon>Alphaproteobacteria</taxon>
        <taxon>Rhodobacterales</taxon>
        <taxon>Paracoccaceae</taxon>
        <taxon>Albimonas</taxon>
    </lineage>
</organism>
<reference evidence="14 15" key="1">
    <citation type="submission" date="2016-10" db="EMBL/GenBank/DDBJ databases">
        <authorList>
            <person name="de Groot N.N."/>
        </authorList>
    </citation>
    <scope>NUCLEOTIDE SEQUENCE [LARGE SCALE GENOMIC DNA]</scope>
    <source>
        <strain evidence="14 15">CGMCC 1.11030</strain>
    </source>
</reference>
<comment type="subunit">
    <text evidence="7">Homodimer. Forms a stable heterotetrameric complex of 2 MoeB and 2 MoaD during adenylation of MoaD.</text>
</comment>
<dbReference type="Gene3D" id="3.40.50.720">
    <property type="entry name" value="NAD(P)-binding Rossmann-like Domain"/>
    <property type="match status" value="1"/>
</dbReference>
<dbReference type="FunFam" id="3.40.50.720:FF:000033">
    <property type="entry name" value="Adenylyltransferase and sulfurtransferase MOCS3"/>
    <property type="match status" value="1"/>
</dbReference>
<proteinExistence type="inferred from homology"/>
<dbReference type="SUPFAM" id="SSF69572">
    <property type="entry name" value="Activating enzymes of the ubiquitin-like proteins"/>
    <property type="match status" value="1"/>
</dbReference>
<evidence type="ECO:0000256" key="4">
    <source>
        <dbReference type="ARBA" id="ARBA00022840"/>
    </source>
</evidence>
<evidence type="ECO:0000256" key="3">
    <source>
        <dbReference type="ARBA" id="ARBA00022741"/>
    </source>
</evidence>
<dbReference type="Proteomes" id="UP000199377">
    <property type="component" value="Unassembled WGS sequence"/>
</dbReference>
<dbReference type="EC" id="2.7.7.80" evidence="8"/>
<evidence type="ECO:0000256" key="12">
    <source>
        <dbReference type="ARBA" id="ARBA00078531"/>
    </source>
</evidence>
<evidence type="ECO:0000256" key="6">
    <source>
        <dbReference type="ARBA" id="ARBA00055169"/>
    </source>
</evidence>
<evidence type="ECO:0000259" key="13">
    <source>
        <dbReference type="Pfam" id="PF00899"/>
    </source>
</evidence>
<dbReference type="CDD" id="cd00757">
    <property type="entry name" value="ThiF_MoeB_HesA_family"/>
    <property type="match status" value="1"/>
</dbReference>
<name>A0A1I3F8C7_9RHOB</name>
<dbReference type="AlphaFoldDB" id="A0A1I3F8C7"/>
<dbReference type="GO" id="GO:0008641">
    <property type="term" value="F:ubiquitin-like modifier activating enzyme activity"/>
    <property type="evidence" value="ECO:0007669"/>
    <property type="project" value="InterPro"/>
</dbReference>
<dbReference type="InterPro" id="IPR045886">
    <property type="entry name" value="ThiF/MoeB/HesA"/>
</dbReference>
<gene>
    <name evidence="14" type="ORF">SAMN05216258_104123</name>
</gene>
<dbReference type="EMBL" id="FOQH01000004">
    <property type="protein sequence ID" value="SFI07475.1"/>
    <property type="molecule type" value="Genomic_DNA"/>
</dbReference>
<dbReference type="PANTHER" id="PTHR10953">
    <property type="entry name" value="UBIQUITIN-ACTIVATING ENZYME E1"/>
    <property type="match status" value="1"/>
</dbReference>
<dbReference type="GO" id="GO:0061605">
    <property type="term" value="F:molybdopterin-synthase adenylyltransferase activity"/>
    <property type="evidence" value="ECO:0007669"/>
    <property type="project" value="UniProtKB-EC"/>
</dbReference>
<dbReference type="InterPro" id="IPR035985">
    <property type="entry name" value="Ubiquitin-activating_enz"/>
</dbReference>
<dbReference type="GO" id="GO:0005829">
    <property type="term" value="C:cytosol"/>
    <property type="evidence" value="ECO:0007669"/>
    <property type="project" value="TreeGrafter"/>
</dbReference>
<evidence type="ECO:0000256" key="8">
    <source>
        <dbReference type="ARBA" id="ARBA00066884"/>
    </source>
</evidence>
<keyword evidence="14" id="KW-0548">Nucleotidyltransferase</keyword>
<keyword evidence="4" id="KW-0067">ATP-binding</keyword>
<evidence type="ECO:0000256" key="10">
    <source>
        <dbReference type="ARBA" id="ARBA00075110"/>
    </source>
</evidence>
<evidence type="ECO:0000313" key="14">
    <source>
        <dbReference type="EMBL" id="SFI07475.1"/>
    </source>
</evidence>
<sequence length="254" mass="26361">MPLADDDLERYARHIVLREIGGPGQQALIGAKVAVVGAGGLGSPALLYLAAAGVGTITVIDDDRVSLSNLQRQVLHRDRDVGRPKVASAADALGALNPSVRIEPRELRLAPSNARKVLDGHDLVLDGCDGFETRRLVNETCAALRIPLVSGAIGRWEGQVSVFRPWLGGPCYACLFPQAPSPDEVPACAEAGVLGALAGTIGALMASEAVKLIVGAGEPLDGRLYLWDALDAEARTIGVKKRPGCPVCAGAAAP</sequence>
<dbReference type="GO" id="GO:0004792">
    <property type="term" value="F:thiosulfate-cyanide sulfurtransferase activity"/>
    <property type="evidence" value="ECO:0007669"/>
    <property type="project" value="TreeGrafter"/>
</dbReference>
<dbReference type="PANTHER" id="PTHR10953:SF102">
    <property type="entry name" value="ADENYLYLTRANSFERASE AND SULFURTRANSFERASE MOCS3"/>
    <property type="match status" value="1"/>
</dbReference>
<evidence type="ECO:0000256" key="2">
    <source>
        <dbReference type="ARBA" id="ARBA00022679"/>
    </source>
</evidence>
<comment type="function">
    <text evidence="6">Catalyzes the adenylation by ATP of the carboxyl group of the C-terminal glycine of sulfur carrier protein MoaD.</text>
</comment>
<dbReference type="OrthoDB" id="9804286at2"/>
<dbReference type="GO" id="GO:0005524">
    <property type="term" value="F:ATP binding"/>
    <property type="evidence" value="ECO:0007669"/>
    <property type="project" value="UniProtKB-KW"/>
</dbReference>
<evidence type="ECO:0000256" key="1">
    <source>
        <dbReference type="ARBA" id="ARBA00009919"/>
    </source>
</evidence>
<dbReference type="STRING" id="1114924.SAMN05216258_104123"/>
<dbReference type="InterPro" id="IPR000594">
    <property type="entry name" value="ThiF_NAD_FAD-bd"/>
</dbReference>
<dbReference type="RefSeq" id="WP_092859426.1">
    <property type="nucleotide sequence ID" value="NZ_FOQH01000004.1"/>
</dbReference>
<accession>A0A1I3F8C7</accession>
<keyword evidence="2 14" id="KW-0808">Transferase</keyword>
<evidence type="ECO:0000313" key="15">
    <source>
        <dbReference type="Proteomes" id="UP000199377"/>
    </source>
</evidence>
<dbReference type="GO" id="GO:0008146">
    <property type="term" value="F:sulfotransferase activity"/>
    <property type="evidence" value="ECO:0007669"/>
    <property type="project" value="TreeGrafter"/>
</dbReference>
<evidence type="ECO:0000256" key="5">
    <source>
        <dbReference type="ARBA" id="ARBA00052218"/>
    </source>
</evidence>
<comment type="similarity">
    <text evidence="1">Belongs to the HesA/MoeB/ThiF family.</text>
</comment>
<evidence type="ECO:0000256" key="11">
    <source>
        <dbReference type="ARBA" id="ARBA00075328"/>
    </source>
</evidence>